<evidence type="ECO:0000259" key="1">
    <source>
        <dbReference type="Pfam" id="PF18066"/>
    </source>
</evidence>
<evidence type="ECO:0000313" key="2">
    <source>
        <dbReference type="EMBL" id="RNB59436.1"/>
    </source>
</evidence>
<dbReference type="InterPro" id="IPR041270">
    <property type="entry name" value="Phage_ABA_S"/>
</dbReference>
<reference evidence="2 3" key="1">
    <citation type="submission" date="2018-10" db="EMBL/GenBank/DDBJ databases">
        <title>Phylogenomics of Brevibacillus.</title>
        <authorList>
            <person name="Dunlap C."/>
        </authorList>
    </citation>
    <scope>NUCLEOTIDE SEQUENCE [LARGE SCALE GENOMIC DNA]</scope>
    <source>
        <strain evidence="2 3">DSM 100115</strain>
    </source>
</reference>
<accession>A0A3M8B7M0</accession>
<dbReference type="Pfam" id="PF18066">
    <property type="entry name" value="Phage_ABA_S"/>
    <property type="match status" value="1"/>
</dbReference>
<name>A0A3M8B7M0_9BACL</name>
<dbReference type="AlphaFoldDB" id="A0A3M8B7M0"/>
<organism evidence="2 3">
    <name type="scientific">Brevibacillus gelatini</name>
    <dbReference type="NCBI Taxonomy" id="1655277"/>
    <lineage>
        <taxon>Bacteria</taxon>
        <taxon>Bacillati</taxon>
        <taxon>Bacillota</taxon>
        <taxon>Bacilli</taxon>
        <taxon>Bacillales</taxon>
        <taxon>Paenibacillaceae</taxon>
        <taxon>Brevibacillus</taxon>
    </lineage>
</organism>
<proteinExistence type="predicted"/>
<gene>
    <name evidence="2" type="ORF">EDM57_04655</name>
</gene>
<dbReference type="RefSeq" id="WP_122903603.1">
    <property type="nucleotide sequence ID" value="NZ_RHHS01000013.1"/>
</dbReference>
<dbReference type="Proteomes" id="UP000268829">
    <property type="component" value="Unassembled WGS sequence"/>
</dbReference>
<dbReference type="InterPro" id="IPR028985">
    <property type="entry name" value="Bacillus_phage_prot-like"/>
</dbReference>
<dbReference type="Gene3D" id="3.30.2120.10">
    <property type="entry name" value="Bacillus phage protein-like"/>
    <property type="match status" value="1"/>
</dbReference>
<sequence length="108" mass="12415">MVEVTEQQIVGTLATKVMGWSKGKYIEDGAYIADAWYDDQGDFMEWVRDWQPTERIDHAWQVMEEINKSNEQKRHFNTWMLLEVGANAFSAVTPKAICKAATKTVESL</sequence>
<keyword evidence="3" id="KW-1185">Reference proteome</keyword>
<evidence type="ECO:0000313" key="3">
    <source>
        <dbReference type="Proteomes" id="UP000268829"/>
    </source>
</evidence>
<dbReference type="EMBL" id="RHHS01000013">
    <property type="protein sequence ID" value="RNB59436.1"/>
    <property type="molecule type" value="Genomic_DNA"/>
</dbReference>
<comment type="caution">
    <text evidence="2">The sequence shown here is derived from an EMBL/GenBank/DDBJ whole genome shotgun (WGS) entry which is preliminary data.</text>
</comment>
<protein>
    <recommendedName>
        <fullName evidence="1">Phage ABA sandwich domain-containing protein</fullName>
    </recommendedName>
</protein>
<dbReference type="OrthoDB" id="2475218at2"/>
<feature type="domain" description="Phage ABA sandwich" evidence="1">
    <location>
        <begin position="13"/>
        <end position="101"/>
    </location>
</feature>